<evidence type="ECO:0000313" key="2">
    <source>
        <dbReference type="Proteomes" id="UP000504635"/>
    </source>
</evidence>
<keyword evidence="1" id="KW-0812">Transmembrane</keyword>
<accession>A0A6J2YKB3</accession>
<sequence length="205" mass="23412">MSDVEARREARRRKILENSDKRLKKITSVEKRSSDYELEGYKSSVFNSNENVTNGDVHVHNGATGNIITPEITEDPSSSSRLLLEPSQDHLTKTHRLTIIIGIATVLNVLLICFSELNILLDKIFLPLLCFEAIDLLYNKNQTNTNEGVVSLIFLLFRNAIPRHLFILNRYFALVVIILKDVMVYFFAFVCVSFLLKVLCGVLFY</sequence>
<dbReference type="AlphaFoldDB" id="A0A6J2YKB3"/>
<evidence type="ECO:0000256" key="1">
    <source>
        <dbReference type="SAM" id="Phobius"/>
    </source>
</evidence>
<dbReference type="RefSeq" id="XP_030764468.1">
    <property type="nucleotide sequence ID" value="XM_030908608.1"/>
</dbReference>
<evidence type="ECO:0000313" key="3">
    <source>
        <dbReference type="RefSeq" id="XP_030764460.1"/>
    </source>
</evidence>
<dbReference type="RefSeq" id="XP_030764471.1">
    <property type="nucleotide sequence ID" value="XM_030908611.1"/>
</dbReference>
<feature type="transmembrane region" description="Helical" evidence="1">
    <location>
        <begin position="97"/>
        <end position="121"/>
    </location>
</feature>
<keyword evidence="1" id="KW-1133">Transmembrane helix</keyword>
<evidence type="ECO:0000313" key="5">
    <source>
        <dbReference type="RefSeq" id="XP_030764471.1"/>
    </source>
</evidence>
<keyword evidence="1" id="KW-0472">Membrane</keyword>
<dbReference type="RefSeq" id="XP_030764460.1">
    <property type="nucleotide sequence ID" value="XM_030908600.1"/>
</dbReference>
<organism evidence="2 4">
    <name type="scientific">Sitophilus oryzae</name>
    <name type="common">Rice weevil</name>
    <name type="synonym">Curculio oryzae</name>
    <dbReference type="NCBI Taxonomy" id="7048"/>
    <lineage>
        <taxon>Eukaryota</taxon>
        <taxon>Metazoa</taxon>
        <taxon>Ecdysozoa</taxon>
        <taxon>Arthropoda</taxon>
        <taxon>Hexapoda</taxon>
        <taxon>Insecta</taxon>
        <taxon>Pterygota</taxon>
        <taxon>Neoptera</taxon>
        <taxon>Endopterygota</taxon>
        <taxon>Coleoptera</taxon>
        <taxon>Polyphaga</taxon>
        <taxon>Cucujiformia</taxon>
        <taxon>Curculionidae</taxon>
        <taxon>Dryophthorinae</taxon>
        <taxon>Sitophilus</taxon>
    </lineage>
</organism>
<reference evidence="3 4" key="1">
    <citation type="submission" date="2025-04" db="UniProtKB">
        <authorList>
            <consortium name="RefSeq"/>
        </authorList>
    </citation>
    <scope>IDENTIFICATION</scope>
    <source>
        <tissue evidence="3 4">Gonads</tissue>
    </source>
</reference>
<feature type="transmembrane region" description="Helical" evidence="1">
    <location>
        <begin position="182"/>
        <end position="204"/>
    </location>
</feature>
<name>A0A6J2YKB3_SITOR</name>
<dbReference type="KEGG" id="soy:115888757"/>
<dbReference type="GeneID" id="115888757"/>
<dbReference type="OrthoDB" id="6782838at2759"/>
<keyword evidence="2" id="KW-1185">Reference proteome</keyword>
<protein>
    <submittedName>
        <fullName evidence="3 4">Uncharacterized protein LOC115888757</fullName>
    </submittedName>
</protein>
<proteinExistence type="predicted"/>
<dbReference type="Proteomes" id="UP000504635">
    <property type="component" value="Unplaced"/>
</dbReference>
<gene>
    <name evidence="3 4 5" type="primary">LOC115888757</name>
</gene>
<evidence type="ECO:0000313" key="4">
    <source>
        <dbReference type="RefSeq" id="XP_030764468.1"/>
    </source>
</evidence>